<comment type="caution">
    <text evidence="2">The sequence shown here is derived from an EMBL/GenBank/DDBJ whole genome shotgun (WGS) entry which is preliminary data.</text>
</comment>
<dbReference type="EMBL" id="BAAFJT010000002">
    <property type="protein sequence ID" value="GAB0181171.1"/>
    <property type="molecule type" value="Genomic_DNA"/>
</dbReference>
<protein>
    <submittedName>
        <fullName evidence="2">Ribosome biogenesis protein BOP1</fullName>
    </submittedName>
</protein>
<feature type="compositionally biased region" description="Acidic residues" evidence="1">
    <location>
        <begin position="81"/>
        <end position="90"/>
    </location>
</feature>
<proteinExistence type="predicted"/>
<feature type="region of interest" description="Disordered" evidence="1">
    <location>
        <begin position="1"/>
        <end position="90"/>
    </location>
</feature>
<evidence type="ECO:0000313" key="3">
    <source>
        <dbReference type="Proteomes" id="UP001623348"/>
    </source>
</evidence>
<feature type="compositionally biased region" description="Basic residues" evidence="1">
    <location>
        <begin position="52"/>
        <end position="61"/>
    </location>
</feature>
<dbReference type="Proteomes" id="UP001623348">
    <property type="component" value="Unassembled WGS sequence"/>
</dbReference>
<feature type="compositionally biased region" description="Acidic residues" evidence="1">
    <location>
        <begin position="9"/>
        <end position="18"/>
    </location>
</feature>
<sequence length="90" mass="9735">MEQPRPAAESEELTDSEESVYSGLEDSGSDSTSAEEEEDPEEGPGGSSPPRTHAKGAPRKSKTLEDDSSLKENEGLLTQNEYEEDSSDEE</sequence>
<dbReference type="AlphaFoldDB" id="A0ABC9W769"/>
<feature type="compositionally biased region" description="Basic and acidic residues" evidence="1">
    <location>
        <begin position="62"/>
        <end position="74"/>
    </location>
</feature>
<evidence type="ECO:0000313" key="2">
    <source>
        <dbReference type="EMBL" id="GAB0181171.1"/>
    </source>
</evidence>
<evidence type="ECO:0000256" key="1">
    <source>
        <dbReference type="SAM" id="MobiDB-lite"/>
    </source>
</evidence>
<feature type="compositionally biased region" description="Acidic residues" evidence="1">
    <location>
        <begin position="33"/>
        <end position="42"/>
    </location>
</feature>
<accession>A0ABC9W769</accession>
<organism evidence="2 3">
    <name type="scientific">Grus japonensis</name>
    <name type="common">Japanese crane</name>
    <name type="synonym">Red-crowned crane</name>
    <dbReference type="NCBI Taxonomy" id="30415"/>
    <lineage>
        <taxon>Eukaryota</taxon>
        <taxon>Metazoa</taxon>
        <taxon>Chordata</taxon>
        <taxon>Craniata</taxon>
        <taxon>Vertebrata</taxon>
        <taxon>Euteleostomi</taxon>
        <taxon>Archelosauria</taxon>
        <taxon>Archosauria</taxon>
        <taxon>Dinosauria</taxon>
        <taxon>Saurischia</taxon>
        <taxon>Theropoda</taxon>
        <taxon>Coelurosauria</taxon>
        <taxon>Aves</taxon>
        <taxon>Neognathae</taxon>
        <taxon>Neoaves</taxon>
        <taxon>Gruiformes</taxon>
        <taxon>Gruidae</taxon>
        <taxon>Grus</taxon>
    </lineage>
</organism>
<gene>
    <name evidence="2" type="ORF">GRJ2_000582400</name>
</gene>
<name>A0ABC9W769_GRUJA</name>
<reference evidence="2 3" key="1">
    <citation type="submission" date="2024-06" db="EMBL/GenBank/DDBJ databases">
        <title>The draft genome of Grus japonensis, version 3.</title>
        <authorList>
            <person name="Nabeshima K."/>
            <person name="Suzuki S."/>
            <person name="Onuma M."/>
        </authorList>
    </citation>
    <scope>NUCLEOTIDE SEQUENCE [LARGE SCALE GENOMIC DNA]</scope>
    <source>
        <strain evidence="2 3">451A</strain>
    </source>
</reference>
<keyword evidence="3" id="KW-1185">Reference proteome</keyword>